<feature type="repeat" description="RCC1" evidence="2">
    <location>
        <begin position="257"/>
        <end position="308"/>
    </location>
</feature>
<dbReference type="GeneID" id="17043123"/>
<feature type="repeat" description="RCC1" evidence="2">
    <location>
        <begin position="211"/>
        <end position="256"/>
    </location>
</feature>
<proteinExistence type="predicted"/>
<feature type="region of interest" description="Disordered" evidence="3">
    <location>
        <begin position="442"/>
        <end position="463"/>
    </location>
</feature>
<dbReference type="Gene3D" id="2.130.10.30">
    <property type="entry name" value="Regulator of chromosome condensation 1/beta-lactamase-inhibitor protein II"/>
    <property type="match status" value="2"/>
</dbReference>
<dbReference type="eggNOG" id="KOG1426">
    <property type="taxonomic scope" value="Eukaryota"/>
</dbReference>
<feature type="repeat" description="RCC1" evidence="2">
    <location>
        <begin position="372"/>
        <end position="426"/>
    </location>
</feature>
<comment type="caution">
    <text evidence="5">The sequence shown here is derived from an EMBL/GenBank/DDBJ whole genome shotgun (WGS) entry which is preliminary data.</text>
</comment>
<accession>I0Z3A1</accession>
<keyword evidence="6" id="KW-1185">Reference proteome</keyword>
<dbReference type="InterPro" id="IPR058923">
    <property type="entry name" value="RCC1-like_dom"/>
</dbReference>
<dbReference type="RefSeq" id="XP_005649664.1">
    <property type="nucleotide sequence ID" value="XM_005649607.1"/>
</dbReference>
<dbReference type="Pfam" id="PF25390">
    <property type="entry name" value="WD40_RLD"/>
    <property type="match status" value="1"/>
</dbReference>
<dbReference type="Proteomes" id="UP000007264">
    <property type="component" value="Unassembled WGS sequence"/>
</dbReference>
<evidence type="ECO:0000256" key="2">
    <source>
        <dbReference type="PROSITE-ProRule" id="PRU00235"/>
    </source>
</evidence>
<feature type="repeat" description="RCC1" evidence="2">
    <location>
        <begin position="160"/>
        <end position="210"/>
    </location>
</feature>
<feature type="repeat" description="RCC1" evidence="2">
    <location>
        <begin position="108"/>
        <end position="159"/>
    </location>
</feature>
<feature type="compositionally biased region" description="Polar residues" evidence="3">
    <location>
        <begin position="8"/>
        <end position="18"/>
    </location>
</feature>
<dbReference type="SUPFAM" id="SSF50985">
    <property type="entry name" value="RCC1/BLIP-II"/>
    <property type="match status" value="1"/>
</dbReference>
<dbReference type="InterPro" id="IPR009091">
    <property type="entry name" value="RCC1/BLIP-II"/>
</dbReference>
<dbReference type="InterPro" id="IPR051210">
    <property type="entry name" value="Ub_ligase/GEF_domain"/>
</dbReference>
<reference evidence="5 6" key="1">
    <citation type="journal article" date="2012" name="Genome Biol.">
        <title>The genome of the polar eukaryotic microalga coccomyxa subellipsoidea reveals traits of cold adaptation.</title>
        <authorList>
            <person name="Blanc G."/>
            <person name="Agarkova I."/>
            <person name="Grimwood J."/>
            <person name="Kuo A."/>
            <person name="Brueggeman A."/>
            <person name="Dunigan D."/>
            <person name="Gurnon J."/>
            <person name="Ladunga I."/>
            <person name="Lindquist E."/>
            <person name="Lucas S."/>
            <person name="Pangilinan J."/>
            <person name="Proschold T."/>
            <person name="Salamov A."/>
            <person name="Schmutz J."/>
            <person name="Weeks D."/>
            <person name="Yamada T."/>
            <person name="Claverie J.M."/>
            <person name="Grigoriev I."/>
            <person name="Van Etten J."/>
            <person name="Lomsadze A."/>
            <person name="Borodovsky M."/>
        </authorList>
    </citation>
    <scope>NUCLEOTIDE SEQUENCE [LARGE SCALE GENOMIC DNA]</scope>
    <source>
        <strain evidence="5 6">C-169</strain>
    </source>
</reference>
<gene>
    <name evidence="5" type="ORF">COCSUDRAFT_46591</name>
</gene>
<dbReference type="OrthoDB" id="61110at2759"/>
<dbReference type="PROSITE" id="PS50012">
    <property type="entry name" value="RCC1_3"/>
    <property type="match status" value="7"/>
</dbReference>
<evidence type="ECO:0000313" key="6">
    <source>
        <dbReference type="Proteomes" id="UP000007264"/>
    </source>
</evidence>
<feature type="region of interest" description="Disordered" evidence="3">
    <location>
        <begin position="1"/>
        <end position="20"/>
    </location>
</feature>
<protein>
    <submittedName>
        <fullName evidence="5">RCC1/BLIP-II</fullName>
    </submittedName>
</protein>
<sequence length="567" mass="59979">MPTPAPETGNSGVSSNGSPEHRLLLKQSSSVGFLCRSLPQYVQKPPIEAVVFGWGVNEDGQLALDEAENVMAPKVLEALLGTRFQGRDFLKSPLVCGSRCTVAIDADGQVLSWGWNDRATLGHSHREHERKPRRVAALRGMEITQVSTGGWHCLALDSAGLVYAWGGNEYGQCNVEWNVRDVVQPTPCVPGLRVKQVAAGGMHSCVLTDTGEVWTWGEPWGDFSMKVDRHPKKVEGAIDIVKLACGAFHNLALNAAGEVLAWGINDFGQLGNGSTFYETSPTKVLGLEDVRVADIVAGGWHSLALTTEGGAHPQIECAKAGKMVFVWGRGEYGRLGLGDRSGSSKLRATGVAFKEPDASCGGTHTMVLTSEGRIYTWGRGSFGRLGTGTEKDYLSPVEVFLPGGPERWRVICCASGGRHSLVLALPDNSDSDRTARMRIAAGPALGGSSEDGNDLEGASDGEVGVNLEDGIDHEDDVADIMAAVENGGDPGGIGGLVSRLEWSELDRARSDEEQLAASSLAASAPDGAALRAHGLLHHEGGSPDGASTPTYEGHPRISATYDIPADD</sequence>
<feature type="region of interest" description="Disordered" evidence="3">
    <location>
        <begin position="535"/>
        <end position="567"/>
    </location>
</feature>
<dbReference type="AlphaFoldDB" id="I0Z3A1"/>
<evidence type="ECO:0000313" key="5">
    <source>
        <dbReference type="EMBL" id="EIE25120.1"/>
    </source>
</evidence>
<feature type="repeat" description="RCC1" evidence="2">
    <location>
        <begin position="322"/>
        <end position="371"/>
    </location>
</feature>
<dbReference type="KEGG" id="csl:COCSUDRAFT_46591"/>
<dbReference type="PRINTS" id="PR00633">
    <property type="entry name" value="RCCNDNSATION"/>
</dbReference>
<evidence type="ECO:0000256" key="3">
    <source>
        <dbReference type="SAM" id="MobiDB-lite"/>
    </source>
</evidence>
<feature type="repeat" description="RCC1" evidence="2">
    <location>
        <begin position="49"/>
        <end position="107"/>
    </location>
</feature>
<dbReference type="PANTHER" id="PTHR22870">
    <property type="entry name" value="REGULATOR OF CHROMOSOME CONDENSATION"/>
    <property type="match status" value="1"/>
</dbReference>
<dbReference type="EMBL" id="AGSI01000004">
    <property type="protein sequence ID" value="EIE25120.1"/>
    <property type="molecule type" value="Genomic_DNA"/>
</dbReference>
<name>I0Z3A1_COCSC</name>
<dbReference type="InterPro" id="IPR000408">
    <property type="entry name" value="Reg_chr_condens"/>
</dbReference>
<organism evidence="5 6">
    <name type="scientific">Coccomyxa subellipsoidea (strain C-169)</name>
    <name type="common">Green microalga</name>
    <dbReference type="NCBI Taxonomy" id="574566"/>
    <lineage>
        <taxon>Eukaryota</taxon>
        <taxon>Viridiplantae</taxon>
        <taxon>Chlorophyta</taxon>
        <taxon>core chlorophytes</taxon>
        <taxon>Trebouxiophyceae</taxon>
        <taxon>Trebouxiophyceae incertae sedis</taxon>
        <taxon>Coccomyxaceae</taxon>
        <taxon>Coccomyxa</taxon>
        <taxon>Coccomyxa subellipsoidea</taxon>
    </lineage>
</organism>
<keyword evidence="1" id="KW-0677">Repeat</keyword>
<dbReference type="PANTHER" id="PTHR22870:SF385">
    <property type="entry name" value="ULTRAVIOLET-B RECEPTOR UVR8-LIKE"/>
    <property type="match status" value="1"/>
</dbReference>
<dbReference type="STRING" id="574566.I0Z3A1"/>
<evidence type="ECO:0000259" key="4">
    <source>
        <dbReference type="Pfam" id="PF25390"/>
    </source>
</evidence>
<evidence type="ECO:0000256" key="1">
    <source>
        <dbReference type="ARBA" id="ARBA00022737"/>
    </source>
</evidence>
<feature type="domain" description="RCC1-like" evidence="4">
    <location>
        <begin position="51"/>
        <end position="422"/>
    </location>
</feature>